<sequence length="43" mass="4786">GIVCQWSYEHGSTITASYKIFLVEVQPSSDDSQHSELWVSASI</sequence>
<comment type="caution">
    <text evidence="1">The sequence shown here is derived from an EMBL/GenBank/DDBJ whole genome shotgun (WGS) entry which is preliminary data.</text>
</comment>
<name>X1QQ78_9ZZZZ</name>
<protein>
    <submittedName>
        <fullName evidence="1">Uncharacterized protein</fullName>
    </submittedName>
</protein>
<evidence type="ECO:0000313" key="1">
    <source>
        <dbReference type="EMBL" id="GAI53105.1"/>
    </source>
</evidence>
<reference evidence="1" key="1">
    <citation type="journal article" date="2014" name="Front. Microbiol.">
        <title>High frequency of phylogenetically diverse reductive dehalogenase-homologous genes in deep subseafloor sedimentary metagenomes.</title>
        <authorList>
            <person name="Kawai M."/>
            <person name="Futagami T."/>
            <person name="Toyoda A."/>
            <person name="Takaki Y."/>
            <person name="Nishi S."/>
            <person name="Hori S."/>
            <person name="Arai W."/>
            <person name="Tsubouchi T."/>
            <person name="Morono Y."/>
            <person name="Uchiyama I."/>
            <person name="Ito T."/>
            <person name="Fujiyama A."/>
            <person name="Inagaki F."/>
            <person name="Takami H."/>
        </authorList>
    </citation>
    <scope>NUCLEOTIDE SEQUENCE</scope>
    <source>
        <strain evidence="1">Expedition CK06-06</strain>
    </source>
</reference>
<accession>X1QQ78</accession>
<organism evidence="1">
    <name type="scientific">marine sediment metagenome</name>
    <dbReference type="NCBI Taxonomy" id="412755"/>
    <lineage>
        <taxon>unclassified sequences</taxon>
        <taxon>metagenomes</taxon>
        <taxon>ecological metagenomes</taxon>
    </lineage>
</organism>
<dbReference type="AlphaFoldDB" id="X1QQ78"/>
<proteinExistence type="predicted"/>
<dbReference type="EMBL" id="BARV01043024">
    <property type="protein sequence ID" value="GAI53105.1"/>
    <property type="molecule type" value="Genomic_DNA"/>
</dbReference>
<feature type="non-terminal residue" evidence="1">
    <location>
        <position position="1"/>
    </location>
</feature>
<gene>
    <name evidence="1" type="ORF">S06H3_64419</name>
</gene>